<keyword evidence="3" id="KW-0732">Signal</keyword>
<reference evidence="4" key="1">
    <citation type="submission" date="2011-08" db="EMBL/GenBank/DDBJ databases">
        <title>Molecular cloning and expression analysis of a immune related genes from rock bream (Oplegnathus fasciatus).</title>
        <authorList>
            <person name="Kim J."/>
            <person name="Jeong J."/>
            <person name="Park C."/>
        </authorList>
    </citation>
    <scope>NUCLEOTIDE SEQUENCE</scope>
</reference>
<keyword evidence="1" id="KW-1015">Disulfide bond</keyword>
<organism evidence="4">
    <name type="scientific">Oplegnathus fasciatus</name>
    <name type="common">Barred knifejaw</name>
    <name type="synonym">Scaradon fasciatus</name>
    <dbReference type="NCBI Taxonomy" id="163134"/>
    <lineage>
        <taxon>Eukaryota</taxon>
        <taxon>Metazoa</taxon>
        <taxon>Chordata</taxon>
        <taxon>Craniata</taxon>
        <taxon>Vertebrata</taxon>
        <taxon>Euteleostomi</taxon>
        <taxon>Actinopterygii</taxon>
        <taxon>Neopterygii</taxon>
        <taxon>Teleostei</taxon>
        <taxon>Neoteleostei</taxon>
        <taxon>Acanthomorphata</taxon>
        <taxon>Eupercaria</taxon>
        <taxon>Centrarchiformes</taxon>
        <taxon>Terapontoidei</taxon>
        <taxon>Oplegnathidae</taxon>
        <taxon>Oplegnathus</taxon>
    </lineage>
</organism>
<dbReference type="GO" id="GO:0042010">
    <property type="term" value="F:interleukin-15 receptor activity"/>
    <property type="evidence" value="ECO:0007669"/>
    <property type="project" value="InterPro"/>
</dbReference>
<evidence type="ECO:0000256" key="2">
    <source>
        <dbReference type="SAM" id="MobiDB-lite"/>
    </source>
</evidence>
<protein>
    <submittedName>
        <fullName evidence="4">Interleukin-15 receptor alpha chain</fullName>
    </submittedName>
    <submittedName>
        <fullName evidence="5">Interleukin-15 receptor subunit alpha</fullName>
    </submittedName>
</protein>
<feature type="signal peptide" evidence="3">
    <location>
        <begin position="1"/>
        <end position="23"/>
    </location>
</feature>
<evidence type="ECO:0000256" key="3">
    <source>
        <dbReference type="SAM" id="SignalP"/>
    </source>
</evidence>
<feature type="chain" id="PRO_5007676731" evidence="3">
    <location>
        <begin position="24"/>
        <end position="133"/>
    </location>
</feature>
<reference evidence="5" key="3">
    <citation type="submission" date="2013-05" db="EMBL/GenBank/DDBJ databases">
        <authorList>
            <person name="Kim J."/>
            <person name="Bae J.S."/>
            <person name="Park C.I."/>
        </authorList>
    </citation>
    <scope>NUCLEOTIDE SEQUENCE</scope>
</reference>
<dbReference type="EMBL" id="AB665351">
    <property type="protein sequence ID" value="BAM36392.1"/>
    <property type="molecule type" value="mRNA"/>
</dbReference>
<proteinExistence type="evidence at transcript level"/>
<feature type="region of interest" description="Disordered" evidence="2">
    <location>
        <begin position="89"/>
        <end position="114"/>
    </location>
</feature>
<reference evidence="5" key="2">
    <citation type="journal article" date="2013" name="Fish Shellfish Immunol.">
        <title>Molecular cloning and expression analysis of interleukin (IL)-15 and IL-15 receptor ? from rock bream, Oplegnathus fasciatus.</title>
        <authorList>
            <person name="Bae J.-S."/>
            <person name="Sim S.H."/>
            <person name="Hwang S.D."/>
            <person name="Kim J.-W."/>
            <person name="Park D.-W."/>
            <person name="Park C.-I."/>
        </authorList>
    </citation>
    <scope>NUCLEOTIDE SEQUENCE</scope>
</reference>
<dbReference type="AlphaFoldDB" id="J7M5F7"/>
<evidence type="ECO:0000256" key="1">
    <source>
        <dbReference type="ARBA" id="ARBA00023157"/>
    </source>
</evidence>
<dbReference type="InterPro" id="IPR042372">
    <property type="entry name" value="IL15RA"/>
</dbReference>
<dbReference type="InterPro" id="IPR035976">
    <property type="entry name" value="Sushi/SCR/CCP_sf"/>
</dbReference>
<dbReference type="SUPFAM" id="SSF57535">
    <property type="entry name" value="Complement control module/SCR domain"/>
    <property type="match status" value="1"/>
</dbReference>
<sequence length="133" mass="14764">MDLGPPLFSACVMMICLLGAARCSNVDKVNCPCSEIPQWPLTKPPADPTCSQNTFRYTCIEGYLRKVGTSNLIRCNQSNNVLHWSSPSLQCIPDPRRPTTQPPKTTETKGHTDIPHDSTTTVSEFCICMNFED</sequence>
<keyword evidence="4" id="KW-0675">Receptor</keyword>
<name>J7M5F7_OPLFA</name>
<gene>
    <name evidence="4" type="primary">IL-15RA</name>
    <name evidence="5" type="synonym">RbIL-15Ralpha</name>
</gene>
<dbReference type="PANTHER" id="PTHR15060">
    <property type="entry name" value="INTERLEUKIN-15 RECEPTOR SUBUNIT ALPHA"/>
    <property type="match status" value="1"/>
</dbReference>
<evidence type="ECO:0000313" key="5">
    <source>
        <dbReference type="EMBL" id="BAN84545.1"/>
    </source>
</evidence>
<accession>J7M5F7</accession>
<dbReference type="Gene3D" id="2.20.28.230">
    <property type="match status" value="1"/>
</dbReference>
<dbReference type="EMBL" id="AB819947">
    <property type="protein sequence ID" value="BAN84545.1"/>
    <property type="molecule type" value="mRNA"/>
</dbReference>
<dbReference type="PANTHER" id="PTHR15060:SF0">
    <property type="entry name" value="INTERLEUKIN-15 RECEPTOR SUBUNIT ALPHA"/>
    <property type="match status" value="1"/>
</dbReference>
<evidence type="ECO:0000313" key="4">
    <source>
        <dbReference type="EMBL" id="BAM36392.1"/>
    </source>
</evidence>